<dbReference type="PANTHER" id="PTHR30266:SF2">
    <property type="entry name" value="LARGE-CONDUCTANCE MECHANOSENSITIVE CHANNEL"/>
    <property type="match status" value="1"/>
</dbReference>
<keyword evidence="2 5" id="KW-0812">Transmembrane</keyword>
<gene>
    <name evidence="6" type="ORF">BKA67DRAFT_652903</name>
</gene>
<proteinExistence type="predicted"/>
<sequence>MPRLGDDDGDEYREQAEELLEEGEKHAKRLFAGFVDFAFSGNILEIAFGLILASAFTALTTSFVTDIILPPLSVILPLNRNLDEKFAVLQKGPNFGELDGYTTLAIAQEDGAVVLAYGLFLNKCFNFLGMGLSLYGLAVIYEYLSHDAIIKHTVKCRYCRKQINIKSQRCVNCTSWLDGREETNRLQRENVARQ</sequence>
<dbReference type="Pfam" id="PF01741">
    <property type="entry name" value="MscL"/>
    <property type="match status" value="1"/>
</dbReference>
<evidence type="ECO:0000313" key="6">
    <source>
        <dbReference type="EMBL" id="KAH6659678.1"/>
    </source>
</evidence>
<dbReference type="Gene3D" id="1.10.1200.120">
    <property type="entry name" value="Large-conductance mechanosensitive channel, MscL, domain 1"/>
    <property type="match status" value="1"/>
</dbReference>
<evidence type="ECO:0000256" key="5">
    <source>
        <dbReference type="SAM" id="Phobius"/>
    </source>
</evidence>
<dbReference type="SUPFAM" id="SSF81330">
    <property type="entry name" value="Gated mechanosensitive channel"/>
    <property type="match status" value="1"/>
</dbReference>
<dbReference type="GO" id="GO:0008381">
    <property type="term" value="F:mechanosensitive monoatomic ion channel activity"/>
    <property type="evidence" value="ECO:0007669"/>
    <property type="project" value="TreeGrafter"/>
</dbReference>
<dbReference type="RefSeq" id="XP_045963809.1">
    <property type="nucleotide sequence ID" value="XM_046106251.1"/>
</dbReference>
<name>A0A9P8UWW5_9PEZI</name>
<dbReference type="Proteomes" id="UP000758603">
    <property type="component" value="Unassembled WGS sequence"/>
</dbReference>
<evidence type="ECO:0000256" key="1">
    <source>
        <dbReference type="ARBA" id="ARBA00004141"/>
    </source>
</evidence>
<dbReference type="EMBL" id="JAGPXC010000001">
    <property type="protein sequence ID" value="KAH6659678.1"/>
    <property type="molecule type" value="Genomic_DNA"/>
</dbReference>
<dbReference type="FunFam" id="1.10.1200.120:FF:000004">
    <property type="entry name" value="Ion channel, putative"/>
    <property type="match status" value="1"/>
</dbReference>
<reference evidence="6" key="1">
    <citation type="journal article" date="2021" name="Nat. Commun.">
        <title>Genetic determinants of endophytism in the Arabidopsis root mycobiome.</title>
        <authorList>
            <person name="Mesny F."/>
            <person name="Miyauchi S."/>
            <person name="Thiergart T."/>
            <person name="Pickel B."/>
            <person name="Atanasova L."/>
            <person name="Karlsson M."/>
            <person name="Huettel B."/>
            <person name="Barry K.W."/>
            <person name="Haridas S."/>
            <person name="Chen C."/>
            <person name="Bauer D."/>
            <person name="Andreopoulos W."/>
            <person name="Pangilinan J."/>
            <person name="LaButti K."/>
            <person name="Riley R."/>
            <person name="Lipzen A."/>
            <person name="Clum A."/>
            <person name="Drula E."/>
            <person name="Henrissat B."/>
            <person name="Kohler A."/>
            <person name="Grigoriev I.V."/>
            <person name="Martin F.M."/>
            <person name="Hacquard S."/>
        </authorList>
    </citation>
    <scope>NUCLEOTIDE SEQUENCE</scope>
    <source>
        <strain evidence="6">MPI-SDFR-AT-0073</strain>
    </source>
</reference>
<evidence type="ECO:0000256" key="4">
    <source>
        <dbReference type="ARBA" id="ARBA00023136"/>
    </source>
</evidence>
<feature type="transmembrane region" description="Helical" evidence="5">
    <location>
        <begin position="46"/>
        <end position="69"/>
    </location>
</feature>
<keyword evidence="7" id="KW-1185">Reference proteome</keyword>
<keyword evidence="4 5" id="KW-0472">Membrane</keyword>
<dbReference type="GeneID" id="70135142"/>
<comment type="subcellular location">
    <subcellularLocation>
        <location evidence="1">Membrane</location>
        <topology evidence="1">Multi-pass membrane protein</topology>
    </subcellularLocation>
</comment>
<dbReference type="InterPro" id="IPR037673">
    <property type="entry name" value="MSC/AndL"/>
</dbReference>
<keyword evidence="3 5" id="KW-1133">Transmembrane helix</keyword>
<dbReference type="OrthoDB" id="10010920at2759"/>
<evidence type="ECO:0000256" key="3">
    <source>
        <dbReference type="ARBA" id="ARBA00022989"/>
    </source>
</evidence>
<accession>A0A9P8UWW5</accession>
<protein>
    <submittedName>
        <fullName evidence="6">Large-conductance mechanosensitive channel</fullName>
    </submittedName>
</protein>
<dbReference type="GO" id="GO:0016020">
    <property type="term" value="C:membrane"/>
    <property type="evidence" value="ECO:0007669"/>
    <property type="project" value="UniProtKB-SubCell"/>
</dbReference>
<comment type="caution">
    <text evidence="6">The sequence shown here is derived from an EMBL/GenBank/DDBJ whole genome shotgun (WGS) entry which is preliminary data.</text>
</comment>
<dbReference type="AlphaFoldDB" id="A0A9P8UWW5"/>
<evidence type="ECO:0000256" key="2">
    <source>
        <dbReference type="ARBA" id="ARBA00022692"/>
    </source>
</evidence>
<dbReference type="PANTHER" id="PTHR30266">
    <property type="entry name" value="MECHANOSENSITIVE CHANNEL MSCL"/>
    <property type="match status" value="1"/>
</dbReference>
<dbReference type="InterPro" id="IPR036019">
    <property type="entry name" value="MscL_channel"/>
</dbReference>
<organism evidence="6 7">
    <name type="scientific">Truncatella angustata</name>
    <dbReference type="NCBI Taxonomy" id="152316"/>
    <lineage>
        <taxon>Eukaryota</taxon>
        <taxon>Fungi</taxon>
        <taxon>Dikarya</taxon>
        <taxon>Ascomycota</taxon>
        <taxon>Pezizomycotina</taxon>
        <taxon>Sordariomycetes</taxon>
        <taxon>Xylariomycetidae</taxon>
        <taxon>Amphisphaeriales</taxon>
        <taxon>Sporocadaceae</taxon>
        <taxon>Truncatella</taxon>
    </lineage>
</organism>
<evidence type="ECO:0000313" key="7">
    <source>
        <dbReference type="Proteomes" id="UP000758603"/>
    </source>
</evidence>